<comment type="caution">
    <text evidence="2">The sequence shown here is derived from an EMBL/GenBank/DDBJ whole genome shotgun (WGS) entry which is preliminary data.</text>
</comment>
<evidence type="ECO:0000313" key="3">
    <source>
        <dbReference type="Proteomes" id="UP001309299"/>
    </source>
</evidence>
<evidence type="ECO:0000256" key="1">
    <source>
        <dbReference type="SAM" id="Phobius"/>
    </source>
</evidence>
<organism evidence="2 3">
    <name type="scientific">Cutibacterium avidum</name>
    <dbReference type="NCBI Taxonomy" id="33010"/>
    <lineage>
        <taxon>Bacteria</taxon>
        <taxon>Bacillati</taxon>
        <taxon>Actinomycetota</taxon>
        <taxon>Actinomycetes</taxon>
        <taxon>Propionibacteriales</taxon>
        <taxon>Propionibacteriaceae</taxon>
        <taxon>Cutibacterium</taxon>
    </lineage>
</organism>
<gene>
    <name evidence="2" type="ORF">V7F78_07110</name>
</gene>
<sequence length="41" mass="4679">MSDGDPTPPRQRPDWLTWLIVVIVTIIGMTILGLWAWAMAR</sequence>
<keyword evidence="1" id="KW-0812">Transmembrane</keyword>
<evidence type="ECO:0000313" key="2">
    <source>
        <dbReference type="EMBL" id="MEH1546776.1"/>
    </source>
</evidence>
<reference evidence="2" key="1">
    <citation type="submission" date="2024-02" db="EMBL/GenBank/DDBJ databases">
        <title>Bacterial skin colonization with Propionibacterium avidum as a risk factor for Periprosthetic Joint Infections - a single-center prospective study.</title>
        <authorList>
            <person name="Achermann Y."/>
        </authorList>
    </citation>
    <scope>NUCLEOTIDE SEQUENCE</scope>
    <source>
        <strain evidence="2">PAVI-2017310195</strain>
    </source>
</reference>
<accession>A0AB35XLJ8</accession>
<feature type="transmembrane region" description="Helical" evidence="1">
    <location>
        <begin position="15"/>
        <end position="38"/>
    </location>
</feature>
<keyword evidence="1" id="KW-1133">Transmembrane helix</keyword>
<dbReference type="EMBL" id="JBAKUA010000008">
    <property type="protein sequence ID" value="MEH1546776.1"/>
    <property type="molecule type" value="Genomic_DNA"/>
</dbReference>
<dbReference type="Proteomes" id="UP001309299">
    <property type="component" value="Unassembled WGS sequence"/>
</dbReference>
<dbReference type="RefSeq" id="WP_016666492.1">
    <property type="nucleotide sequence ID" value="NZ_CABKSM010000001.1"/>
</dbReference>
<protein>
    <submittedName>
        <fullName evidence="2">Uncharacterized protein</fullName>
    </submittedName>
</protein>
<dbReference type="AlphaFoldDB" id="A0AB35XLJ8"/>
<keyword evidence="1" id="KW-0472">Membrane</keyword>
<proteinExistence type="predicted"/>
<name>A0AB35XLJ8_9ACTN</name>